<feature type="transmembrane region" description="Helical" evidence="10">
    <location>
        <begin position="360"/>
        <end position="376"/>
    </location>
</feature>
<dbReference type="EMBL" id="JAUSTT010000014">
    <property type="protein sequence ID" value="MDQ0176578.1"/>
    <property type="molecule type" value="Genomic_DNA"/>
</dbReference>
<comment type="catalytic activity">
    <reaction evidence="1">
        <text>ATP + protein L-histidine = ADP + protein N-phospho-L-histidine.</text>
        <dbReference type="EC" id="2.7.13.3"/>
    </reaction>
</comment>
<keyword evidence="10" id="KW-1133">Transmembrane helix</keyword>
<dbReference type="SUPFAM" id="SSF55874">
    <property type="entry name" value="ATPase domain of HSP90 chaperone/DNA topoisomerase II/histidine kinase"/>
    <property type="match status" value="2"/>
</dbReference>
<keyword evidence="4" id="KW-0808">Transferase</keyword>
<evidence type="ECO:0000256" key="3">
    <source>
        <dbReference type="ARBA" id="ARBA00022553"/>
    </source>
</evidence>
<feature type="transmembrane region" description="Helical" evidence="10">
    <location>
        <begin position="239"/>
        <end position="255"/>
    </location>
</feature>
<dbReference type="InterPro" id="IPR036890">
    <property type="entry name" value="HATPase_C_sf"/>
</dbReference>
<dbReference type="PANTHER" id="PTHR43047">
    <property type="entry name" value="TWO-COMPONENT HISTIDINE PROTEIN KINASE"/>
    <property type="match status" value="1"/>
</dbReference>
<evidence type="ECO:0000256" key="6">
    <source>
        <dbReference type="ARBA" id="ARBA00022777"/>
    </source>
</evidence>
<keyword evidence="10" id="KW-0812">Transmembrane</keyword>
<evidence type="ECO:0000256" key="1">
    <source>
        <dbReference type="ARBA" id="ARBA00000085"/>
    </source>
</evidence>
<dbReference type="InterPro" id="IPR001789">
    <property type="entry name" value="Sig_transdc_resp-reg_receiver"/>
</dbReference>
<dbReference type="Pfam" id="PF06580">
    <property type="entry name" value="His_kinase"/>
    <property type="match status" value="1"/>
</dbReference>
<evidence type="ECO:0000256" key="2">
    <source>
        <dbReference type="ARBA" id="ARBA00012438"/>
    </source>
</evidence>
<keyword evidence="10" id="KW-0472">Membrane</keyword>
<dbReference type="CDD" id="cd00082">
    <property type="entry name" value="HisKA"/>
    <property type="match status" value="1"/>
</dbReference>
<keyword evidence="8" id="KW-0902">Two-component regulatory system</keyword>
<gene>
    <name evidence="13" type="ORF">J2S08_002436</name>
</gene>
<dbReference type="Gene3D" id="1.10.287.130">
    <property type="match status" value="1"/>
</dbReference>
<dbReference type="SMART" id="SM00448">
    <property type="entry name" value="REC"/>
    <property type="match status" value="1"/>
</dbReference>
<name>A0ABT9WTG1_9BACI</name>
<accession>A0ABT9WTG1</accession>
<dbReference type="InterPro" id="IPR003661">
    <property type="entry name" value="HisK_dim/P_dom"/>
</dbReference>
<evidence type="ECO:0000256" key="8">
    <source>
        <dbReference type="ARBA" id="ARBA00023012"/>
    </source>
</evidence>
<reference evidence="13 14" key="1">
    <citation type="submission" date="2023-07" db="EMBL/GenBank/DDBJ databases">
        <title>Genomic Encyclopedia of Type Strains, Phase IV (KMG-IV): sequencing the most valuable type-strain genomes for metagenomic binning, comparative biology and taxonomic classification.</title>
        <authorList>
            <person name="Goeker M."/>
        </authorList>
    </citation>
    <scope>NUCLEOTIDE SEQUENCE [LARGE SCALE GENOMIC DNA]</scope>
    <source>
        <strain evidence="13 14">DSM 23837</strain>
    </source>
</reference>
<evidence type="ECO:0000313" key="14">
    <source>
        <dbReference type="Proteomes" id="UP001223586"/>
    </source>
</evidence>
<comment type="caution">
    <text evidence="13">The sequence shown here is derived from an EMBL/GenBank/DDBJ whole genome shotgun (WGS) entry which is preliminary data.</text>
</comment>
<dbReference type="SMART" id="SM00388">
    <property type="entry name" value="HisKA"/>
    <property type="match status" value="1"/>
</dbReference>
<protein>
    <recommendedName>
        <fullName evidence="2">histidine kinase</fullName>
        <ecNumber evidence="2">2.7.13.3</ecNumber>
    </recommendedName>
</protein>
<keyword evidence="14" id="KW-1185">Reference proteome</keyword>
<feature type="transmembrane region" description="Helical" evidence="10">
    <location>
        <begin position="209"/>
        <end position="232"/>
    </location>
</feature>
<dbReference type="InterPro" id="IPR036097">
    <property type="entry name" value="HisK_dim/P_sf"/>
</dbReference>
<dbReference type="PANTHER" id="PTHR43047:SF72">
    <property type="entry name" value="OSMOSENSING HISTIDINE PROTEIN KINASE SLN1"/>
    <property type="match status" value="1"/>
</dbReference>
<proteinExistence type="predicted"/>
<dbReference type="Gene3D" id="3.30.565.10">
    <property type="entry name" value="Histidine kinase-like ATPase, C-terminal domain"/>
    <property type="match status" value="2"/>
</dbReference>
<dbReference type="Proteomes" id="UP001223586">
    <property type="component" value="Unassembled WGS sequence"/>
</dbReference>
<feature type="transmembrane region" description="Helical" evidence="10">
    <location>
        <begin position="388"/>
        <end position="405"/>
    </location>
</feature>
<feature type="transmembrane region" description="Helical" evidence="10">
    <location>
        <begin position="333"/>
        <end position="353"/>
    </location>
</feature>
<feature type="modified residue" description="4-aspartylphosphate" evidence="9">
    <location>
        <position position="752"/>
    </location>
</feature>
<dbReference type="PROSITE" id="PS50110">
    <property type="entry name" value="RESPONSE_REGULATORY"/>
    <property type="match status" value="1"/>
</dbReference>
<dbReference type="InterPro" id="IPR005467">
    <property type="entry name" value="His_kinase_dom"/>
</dbReference>
<dbReference type="EC" id="2.7.13.3" evidence="2"/>
<dbReference type="Pfam" id="PF00072">
    <property type="entry name" value="Response_reg"/>
    <property type="match status" value="1"/>
</dbReference>
<dbReference type="InterPro" id="IPR004358">
    <property type="entry name" value="Sig_transdc_His_kin-like_C"/>
</dbReference>
<evidence type="ECO:0000256" key="7">
    <source>
        <dbReference type="ARBA" id="ARBA00022840"/>
    </source>
</evidence>
<dbReference type="InterPro" id="IPR003594">
    <property type="entry name" value="HATPase_dom"/>
</dbReference>
<feature type="transmembrane region" description="Helical" evidence="10">
    <location>
        <begin position="12"/>
        <end position="31"/>
    </location>
</feature>
<dbReference type="PROSITE" id="PS50109">
    <property type="entry name" value="HIS_KIN"/>
    <property type="match status" value="2"/>
</dbReference>
<dbReference type="CDD" id="cd17574">
    <property type="entry name" value="REC_OmpR"/>
    <property type="match status" value="1"/>
</dbReference>
<dbReference type="SMART" id="SM00387">
    <property type="entry name" value="HATPase_c"/>
    <property type="match status" value="2"/>
</dbReference>
<dbReference type="SUPFAM" id="SSF52172">
    <property type="entry name" value="CheY-like"/>
    <property type="match status" value="1"/>
</dbReference>
<keyword evidence="3 9" id="KW-0597">Phosphoprotein</keyword>
<evidence type="ECO:0000259" key="12">
    <source>
        <dbReference type="PROSITE" id="PS50110"/>
    </source>
</evidence>
<dbReference type="Pfam" id="PF02518">
    <property type="entry name" value="HATPase_c"/>
    <property type="match status" value="2"/>
</dbReference>
<dbReference type="Pfam" id="PF07695">
    <property type="entry name" value="7TMR-DISM_7TM"/>
    <property type="match status" value="1"/>
</dbReference>
<evidence type="ECO:0000259" key="11">
    <source>
        <dbReference type="PROSITE" id="PS50109"/>
    </source>
</evidence>
<dbReference type="SUPFAM" id="SSF49785">
    <property type="entry name" value="Galactose-binding domain-like"/>
    <property type="match status" value="1"/>
</dbReference>
<dbReference type="SUPFAM" id="SSF47384">
    <property type="entry name" value="Homodimeric domain of signal transducing histidine kinase"/>
    <property type="match status" value="1"/>
</dbReference>
<keyword evidence="5" id="KW-0547">Nucleotide-binding</keyword>
<keyword evidence="7" id="KW-0067">ATP-binding</keyword>
<dbReference type="RefSeq" id="WP_307229842.1">
    <property type="nucleotide sequence ID" value="NZ_JAUSTT010000014.1"/>
</dbReference>
<dbReference type="InterPro" id="IPR010559">
    <property type="entry name" value="Sig_transdc_His_kin_internal"/>
</dbReference>
<evidence type="ECO:0000256" key="5">
    <source>
        <dbReference type="ARBA" id="ARBA00022741"/>
    </source>
</evidence>
<dbReference type="Pfam" id="PF00512">
    <property type="entry name" value="HisKA"/>
    <property type="match status" value="1"/>
</dbReference>
<dbReference type="GO" id="GO:0016301">
    <property type="term" value="F:kinase activity"/>
    <property type="evidence" value="ECO:0007669"/>
    <property type="project" value="UniProtKB-KW"/>
</dbReference>
<dbReference type="InterPro" id="IPR011623">
    <property type="entry name" value="7TMR_DISM_rcpt_extracell_dom1"/>
</dbReference>
<evidence type="ECO:0000256" key="10">
    <source>
        <dbReference type="SAM" id="Phobius"/>
    </source>
</evidence>
<feature type="transmembrane region" description="Helical" evidence="10">
    <location>
        <begin position="275"/>
        <end position="295"/>
    </location>
</feature>
<feature type="domain" description="Histidine kinase" evidence="11">
    <location>
        <begin position="435"/>
        <end position="653"/>
    </location>
</feature>
<evidence type="ECO:0000313" key="13">
    <source>
        <dbReference type="EMBL" id="MDQ0176578.1"/>
    </source>
</evidence>
<dbReference type="InterPro" id="IPR011006">
    <property type="entry name" value="CheY-like_superfamily"/>
</dbReference>
<feature type="domain" description="Response regulatory" evidence="12">
    <location>
        <begin position="703"/>
        <end position="819"/>
    </location>
</feature>
<organism evidence="13 14">
    <name type="scientific">Bacillus chungangensis</name>
    <dbReference type="NCBI Taxonomy" id="587633"/>
    <lineage>
        <taxon>Bacteria</taxon>
        <taxon>Bacillati</taxon>
        <taxon>Bacillota</taxon>
        <taxon>Bacilli</taxon>
        <taxon>Bacillales</taxon>
        <taxon>Bacillaceae</taxon>
        <taxon>Bacillus</taxon>
    </lineage>
</organism>
<keyword evidence="6 13" id="KW-0418">Kinase</keyword>
<sequence>MITKLIELPKLKIILIVILFLTVLIGARLLFLSSHQFPDYPHPVQGVLDLRDYELKNNKTISLDGEWEFYPNQLIAPNKIKALNSEKNYMEIPKLWEDEKISYQYGTYRLRILVNDKLQSYGIRAPVVRSASQLFVNEQLLNKVGQVSEKVENYIPKKVPYSSIFTVDGNEIDIVIHVANADFTGKGGINQTISFGKGAAIERDKWVSIMIQLMVCIVLLIHVLYAWLLYVIGIRQKTVISFFFLILSTVISVLIDDDRLMFAFIPINWEWATKIYILSYTGTAIFLVQFVKHLFPKYTKLRILRWFVQLCGVYMLIVLLAPAQLLTRTAIPLPYITLVSSLGIVVLILRAALKEEEDNIFLLLSATAVACNLTWGVAKNLGGFQMPYYPFDVLASILALAAFWFKRYFQTSIKMELLSKKLQKADKLKDDFLANTSHELRNPLHGIMNIAQTILTNEGSTLNEKNKKDLELLITIGEHMSFTLNDLLDLTQLKEKNIQLQIKSLQIQTIAAGVFDMLRFMTDSKPVQLVLHIPDSFPSVAADENRLIQILFNLVHNAIKFTNEGKITIRAEVKKKHAYIHIEDTGVGIDEATQKRIFHPYEQGDSSITAIGGGIGLGLSICRQLVKLHGGSLKVASIVGQGSVFTFTLPLSNQVDEEEPVFSEDRISKSIAHEASLALHTLTYQETAIDARQDSAISTSNPNILAVDDDPINLKILVNVLSTEQYHITTATNGREALAKVKSKNWDLIITDIMMPHMSGYELSRLIRERYTISELPILFLTARSQREDIYTAFLSGANDYVTKPLKSLELKARVRALINLKQSIEERLRIEAAWLQAQIQPHFFFNTLSAIMMFSETDKTKMKALLEAFSDYLQTSFDFQNAERIVPIEYELDLVRSYLSITEVRFGDRVQIVWEVDKDIQLSLPPLSIQPLVENAIHHGILKRGKGGVIRIRIAEHASHFEIAISDDGVGMDKDALSSQHLKRRGIGLANTDQRLKQLYGKGLNIQSNPDHGTTVSFVIPK</sequence>
<evidence type="ECO:0000256" key="9">
    <source>
        <dbReference type="PROSITE-ProRule" id="PRU00169"/>
    </source>
</evidence>
<feature type="transmembrane region" description="Helical" evidence="10">
    <location>
        <begin position="307"/>
        <end position="327"/>
    </location>
</feature>
<feature type="domain" description="Histidine kinase" evidence="11">
    <location>
        <begin position="930"/>
        <end position="1023"/>
    </location>
</feature>
<dbReference type="Gene3D" id="3.40.50.2300">
    <property type="match status" value="1"/>
</dbReference>
<dbReference type="PRINTS" id="PR00344">
    <property type="entry name" value="BCTRLSENSOR"/>
</dbReference>
<dbReference type="Gene3D" id="2.60.120.260">
    <property type="entry name" value="Galactose-binding domain-like"/>
    <property type="match status" value="1"/>
</dbReference>
<dbReference type="InterPro" id="IPR008979">
    <property type="entry name" value="Galactose-bd-like_sf"/>
</dbReference>
<evidence type="ECO:0000256" key="4">
    <source>
        <dbReference type="ARBA" id="ARBA00022679"/>
    </source>
</evidence>